<dbReference type="EMBL" id="QFLI01000012">
    <property type="protein sequence ID" value="PXX96131.1"/>
    <property type="molecule type" value="Genomic_DNA"/>
</dbReference>
<proteinExistence type="predicted"/>
<dbReference type="Proteomes" id="UP000248079">
    <property type="component" value="Unassembled WGS sequence"/>
</dbReference>
<dbReference type="AlphaFoldDB" id="A0A2V3ZUJ9"/>
<organism evidence="1 2">
    <name type="scientific">Marinifilum breve</name>
    <dbReference type="NCBI Taxonomy" id="2184082"/>
    <lineage>
        <taxon>Bacteria</taxon>
        <taxon>Pseudomonadati</taxon>
        <taxon>Bacteroidota</taxon>
        <taxon>Bacteroidia</taxon>
        <taxon>Marinilabiliales</taxon>
        <taxon>Marinifilaceae</taxon>
    </lineage>
</organism>
<dbReference type="InterPro" id="IPR046228">
    <property type="entry name" value="DUF6261"/>
</dbReference>
<dbReference type="Pfam" id="PF19775">
    <property type="entry name" value="DUF6261"/>
    <property type="match status" value="1"/>
</dbReference>
<sequence length="251" mass="29508">MDIMNKNQQLLAHANAKEVVVLGQMFVNIWRYENLKINDQLHKHLKELEQQILILRNAYRQPRKGTYTNDLNRLNKQIASLFMGLKHLVKSYLYHPDEDKRRDAKIVWRLIVAIGVNVHKTNRSKKVVCLRNLVQVLSVGELKSEAKNLDGLEVFLAGIEDLIEESDASYLLSAEERAQRKERVQTTAQAQKVHKLLNEEILPILFAFQKLEPESYDRMARTFQVSLKKMNQKIRKRRADWAKRREEAREL</sequence>
<dbReference type="RefSeq" id="WP_110363112.1">
    <property type="nucleotide sequence ID" value="NZ_QFLI01000012.1"/>
</dbReference>
<comment type="caution">
    <text evidence="1">The sequence shown here is derived from an EMBL/GenBank/DDBJ whole genome shotgun (WGS) entry which is preliminary data.</text>
</comment>
<dbReference type="OrthoDB" id="1118994at2"/>
<gene>
    <name evidence="1" type="ORF">DF185_20325</name>
</gene>
<protein>
    <submittedName>
        <fullName evidence="1">Uncharacterized protein</fullName>
    </submittedName>
</protein>
<accession>A0A2V3ZUJ9</accession>
<evidence type="ECO:0000313" key="2">
    <source>
        <dbReference type="Proteomes" id="UP000248079"/>
    </source>
</evidence>
<keyword evidence="2" id="KW-1185">Reference proteome</keyword>
<name>A0A2V3ZUJ9_9BACT</name>
<evidence type="ECO:0000313" key="1">
    <source>
        <dbReference type="EMBL" id="PXX96131.1"/>
    </source>
</evidence>
<reference evidence="1 2" key="1">
    <citation type="submission" date="2018-05" db="EMBL/GenBank/DDBJ databases">
        <title>Marinifilum breve JC075T sp. nov., a marine bacterium isolated from Yongle Blue Hole in the South China Sea.</title>
        <authorList>
            <person name="Fu T."/>
        </authorList>
    </citation>
    <scope>NUCLEOTIDE SEQUENCE [LARGE SCALE GENOMIC DNA]</scope>
    <source>
        <strain evidence="1 2">JC075</strain>
    </source>
</reference>